<accession>A0A0R3T2J9</accession>
<feature type="compositionally biased region" description="Polar residues" evidence="1">
    <location>
        <begin position="119"/>
        <end position="130"/>
    </location>
</feature>
<evidence type="ECO:0000313" key="3">
    <source>
        <dbReference type="Proteomes" id="UP000278807"/>
    </source>
</evidence>
<evidence type="ECO:0000313" key="2">
    <source>
        <dbReference type="EMBL" id="VDN97027.1"/>
    </source>
</evidence>
<sequence length="209" mass="23719">MRQVSYRTEQNTEITRKGDINWSTCVGIPIALQRLLVWRVSQNAGCEVLEVTSARIRLPLVPSQRLRTPELVISIPTMDVPKFDPSQADYPLRINPSTLDQLGRIAQYLQPFLPPNPPSQRSDNGDSSDLQADDKRKKESLKNVTINNNIGGGGGNNDVYQIDMRGYGLKHGFVFLKANANRREEMTWFYTVSRHSNSVEKYTKQQEVV</sequence>
<organism evidence="4">
    <name type="scientific">Rodentolepis nana</name>
    <name type="common">Dwarf tapeworm</name>
    <name type="synonym">Hymenolepis nana</name>
    <dbReference type="NCBI Taxonomy" id="102285"/>
    <lineage>
        <taxon>Eukaryota</taxon>
        <taxon>Metazoa</taxon>
        <taxon>Spiralia</taxon>
        <taxon>Lophotrochozoa</taxon>
        <taxon>Platyhelminthes</taxon>
        <taxon>Cestoda</taxon>
        <taxon>Eucestoda</taxon>
        <taxon>Cyclophyllidea</taxon>
        <taxon>Hymenolepididae</taxon>
        <taxon>Rodentolepis</taxon>
    </lineage>
</organism>
<name>A0A0R3T2J9_RODNA</name>
<gene>
    <name evidence="2" type="ORF">HNAJ_LOCUS1168</name>
</gene>
<proteinExistence type="predicted"/>
<dbReference type="AlphaFoldDB" id="A0A0R3T2J9"/>
<evidence type="ECO:0000256" key="1">
    <source>
        <dbReference type="SAM" id="MobiDB-lite"/>
    </source>
</evidence>
<protein>
    <submittedName>
        <fullName evidence="2 4">Uncharacterized protein</fullName>
    </submittedName>
</protein>
<dbReference type="EMBL" id="UZAE01000416">
    <property type="protein sequence ID" value="VDN97027.1"/>
    <property type="molecule type" value="Genomic_DNA"/>
</dbReference>
<feature type="region of interest" description="Disordered" evidence="1">
    <location>
        <begin position="110"/>
        <end position="155"/>
    </location>
</feature>
<dbReference type="WBParaSite" id="HNAJ_0000116801-mRNA-1">
    <property type="protein sequence ID" value="HNAJ_0000116801-mRNA-1"/>
    <property type="gene ID" value="HNAJ_0000116801"/>
</dbReference>
<keyword evidence="3" id="KW-1185">Reference proteome</keyword>
<reference evidence="4" key="1">
    <citation type="submission" date="2017-02" db="UniProtKB">
        <authorList>
            <consortium name="WormBaseParasite"/>
        </authorList>
    </citation>
    <scope>IDENTIFICATION</scope>
</reference>
<evidence type="ECO:0000313" key="4">
    <source>
        <dbReference type="WBParaSite" id="HNAJ_0000116801-mRNA-1"/>
    </source>
</evidence>
<reference evidence="2 3" key="2">
    <citation type="submission" date="2018-11" db="EMBL/GenBank/DDBJ databases">
        <authorList>
            <consortium name="Pathogen Informatics"/>
        </authorList>
    </citation>
    <scope>NUCLEOTIDE SEQUENCE [LARGE SCALE GENOMIC DNA]</scope>
</reference>
<feature type="compositionally biased region" description="Basic and acidic residues" evidence="1">
    <location>
        <begin position="132"/>
        <end position="141"/>
    </location>
</feature>
<dbReference type="Proteomes" id="UP000278807">
    <property type="component" value="Unassembled WGS sequence"/>
</dbReference>